<keyword evidence="5" id="KW-1015">Disulfide bond</keyword>
<dbReference type="AlphaFoldDB" id="A0A8C5S0S1"/>
<organism evidence="7 8">
    <name type="scientific">Laticauda laticaudata</name>
    <name type="common">Blue-ringed sea krait</name>
    <name type="synonym">Blue-lipped sea krait</name>
    <dbReference type="NCBI Taxonomy" id="8630"/>
    <lineage>
        <taxon>Eukaryota</taxon>
        <taxon>Metazoa</taxon>
        <taxon>Chordata</taxon>
        <taxon>Craniata</taxon>
        <taxon>Vertebrata</taxon>
        <taxon>Euteleostomi</taxon>
        <taxon>Lepidosauria</taxon>
        <taxon>Squamata</taxon>
        <taxon>Bifurcata</taxon>
        <taxon>Unidentata</taxon>
        <taxon>Episquamata</taxon>
        <taxon>Toxicofera</taxon>
        <taxon>Serpentes</taxon>
        <taxon>Colubroidea</taxon>
        <taxon>Elapidae</taxon>
        <taxon>Laticaudinae</taxon>
        <taxon>Laticauda</taxon>
    </lineage>
</organism>
<dbReference type="PROSITE" id="PS50041">
    <property type="entry name" value="C_TYPE_LECTIN_2"/>
    <property type="match status" value="1"/>
</dbReference>
<evidence type="ECO:0000259" key="6">
    <source>
        <dbReference type="PROSITE" id="PS50041"/>
    </source>
</evidence>
<evidence type="ECO:0000256" key="5">
    <source>
        <dbReference type="ARBA" id="ARBA00023157"/>
    </source>
</evidence>
<feature type="domain" description="C-type lectin" evidence="6">
    <location>
        <begin position="70"/>
        <end position="131"/>
    </location>
</feature>
<evidence type="ECO:0000256" key="3">
    <source>
        <dbReference type="ARBA" id="ARBA00022525"/>
    </source>
</evidence>
<dbReference type="Pfam" id="PF00059">
    <property type="entry name" value="Lectin_C"/>
    <property type="match status" value="1"/>
</dbReference>
<dbReference type="Ensembl" id="ENSLLTT00000011758.1">
    <property type="protein sequence ID" value="ENSLLTP00000011310.1"/>
    <property type="gene ID" value="ENSLLTG00000008703.1"/>
</dbReference>
<comment type="subcellular location">
    <subcellularLocation>
        <location evidence="1">Secreted</location>
    </subcellularLocation>
</comment>
<dbReference type="InterPro" id="IPR016187">
    <property type="entry name" value="CTDL_fold"/>
</dbReference>
<name>A0A8C5S0S1_LATLA</name>
<comment type="similarity">
    <text evidence="2">Belongs to the true venom lectin family.</text>
</comment>
<evidence type="ECO:0000256" key="2">
    <source>
        <dbReference type="ARBA" id="ARBA00006250"/>
    </source>
</evidence>
<reference evidence="7" key="1">
    <citation type="submission" date="2025-08" db="UniProtKB">
        <authorList>
            <consortium name="Ensembl"/>
        </authorList>
    </citation>
    <scope>IDENTIFICATION</scope>
</reference>
<dbReference type="GeneTree" id="ENSGT00960000187527"/>
<evidence type="ECO:0000256" key="4">
    <source>
        <dbReference type="ARBA" id="ARBA00022837"/>
    </source>
</evidence>
<dbReference type="Gene3D" id="3.10.100.10">
    <property type="entry name" value="Mannose-Binding Protein A, subunit A"/>
    <property type="match status" value="1"/>
</dbReference>
<protein>
    <recommendedName>
        <fullName evidence="6">C-type lectin domain-containing protein</fullName>
    </recommendedName>
</protein>
<dbReference type="Proteomes" id="UP000694406">
    <property type="component" value="Unplaced"/>
</dbReference>
<keyword evidence="4" id="KW-0106">Calcium</keyword>
<keyword evidence="8" id="KW-1185">Reference proteome</keyword>
<sequence length="142" mass="16497">MLVHDFSIGISHNNVSYIFKNKERVYEWTGLRPATLHTFSLQFEQLDLEFINHGIKYSLLGLCSDGWTAFKQSCYKINVDSKTWNMAQHQCGLFSTEAHLVDIRNKEEYAFVTSYLQSFNQLNLVWTGLNDIKVSILILNKL</sequence>
<dbReference type="InterPro" id="IPR001304">
    <property type="entry name" value="C-type_lectin-like"/>
</dbReference>
<keyword evidence="3" id="KW-0964">Secreted</keyword>
<evidence type="ECO:0000313" key="8">
    <source>
        <dbReference type="Proteomes" id="UP000694406"/>
    </source>
</evidence>
<evidence type="ECO:0000256" key="1">
    <source>
        <dbReference type="ARBA" id="ARBA00004613"/>
    </source>
</evidence>
<dbReference type="GO" id="GO:0005576">
    <property type="term" value="C:extracellular region"/>
    <property type="evidence" value="ECO:0007669"/>
    <property type="project" value="UniProtKB-SubCell"/>
</dbReference>
<dbReference type="SUPFAM" id="SSF56436">
    <property type="entry name" value="C-type lectin-like"/>
    <property type="match status" value="1"/>
</dbReference>
<dbReference type="PANTHER" id="PTHR22803">
    <property type="entry name" value="MANNOSE, PHOSPHOLIPASE, LECTIN RECEPTOR RELATED"/>
    <property type="match status" value="1"/>
</dbReference>
<evidence type="ECO:0000313" key="7">
    <source>
        <dbReference type="Ensembl" id="ENSLLTP00000011310.1"/>
    </source>
</evidence>
<proteinExistence type="inferred from homology"/>
<reference evidence="7" key="2">
    <citation type="submission" date="2025-09" db="UniProtKB">
        <authorList>
            <consortium name="Ensembl"/>
        </authorList>
    </citation>
    <scope>IDENTIFICATION</scope>
</reference>
<dbReference type="InterPro" id="IPR050111">
    <property type="entry name" value="C-type_lectin/snaclec_domain"/>
</dbReference>
<dbReference type="InterPro" id="IPR016186">
    <property type="entry name" value="C-type_lectin-like/link_sf"/>
</dbReference>
<accession>A0A8C5S0S1</accession>